<dbReference type="EMBL" id="JBHRSV010000001">
    <property type="protein sequence ID" value="MFC2924971.1"/>
    <property type="molecule type" value="Genomic_DNA"/>
</dbReference>
<keyword evidence="2" id="KW-1133">Transmembrane helix</keyword>
<reference evidence="5" key="1">
    <citation type="journal article" date="2019" name="Int. J. Syst. Evol. Microbiol.">
        <title>The Global Catalogue of Microorganisms (GCM) 10K type strain sequencing project: providing services to taxonomists for standard genome sequencing and annotation.</title>
        <authorList>
            <consortium name="The Broad Institute Genomics Platform"/>
            <consortium name="The Broad Institute Genome Sequencing Center for Infectious Disease"/>
            <person name="Wu L."/>
            <person name="Ma J."/>
        </authorList>
    </citation>
    <scope>NUCLEOTIDE SEQUENCE [LARGE SCALE GENOMIC DNA]</scope>
    <source>
        <strain evidence="5">KCTC 52487</strain>
    </source>
</reference>
<name>A0ABV6ZU87_9PROT</name>
<evidence type="ECO:0000313" key="4">
    <source>
        <dbReference type="EMBL" id="MFC2924971.1"/>
    </source>
</evidence>
<evidence type="ECO:0000313" key="5">
    <source>
        <dbReference type="Proteomes" id="UP001595379"/>
    </source>
</evidence>
<proteinExistence type="predicted"/>
<feature type="domain" description="Phage tail tape measure protein" evidence="3">
    <location>
        <begin position="141"/>
        <end position="332"/>
    </location>
</feature>
<feature type="transmembrane region" description="Helical" evidence="2">
    <location>
        <begin position="493"/>
        <end position="514"/>
    </location>
</feature>
<dbReference type="Pfam" id="PF10145">
    <property type="entry name" value="PhageMin_Tail"/>
    <property type="match status" value="1"/>
</dbReference>
<feature type="transmembrane region" description="Helical" evidence="2">
    <location>
        <begin position="429"/>
        <end position="454"/>
    </location>
</feature>
<organism evidence="4 5">
    <name type="scientific">Hyphobacterium vulgare</name>
    <dbReference type="NCBI Taxonomy" id="1736751"/>
    <lineage>
        <taxon>Bacteria</taxon>
        <taxon>Pseudomonadati</taxon>
        <taxon>Pseudomonadota</taxon>
        <taxon>Alphaproteobacteria</taxon>
        <taxon>Maricaulales</taxon>
        <taxon>Maricaulaceae</taxon>
        <taxon>Hyphobacterium</taxon>
    </lineage>
</organism>
<evidence type="ECO:0000259" key="3">
    <source>
        <dbReference type="Pfam" id="PF10145"/>
    </source>
</evidence>
<keyword evidence="2" id="KW-0812">Transmembrane</keyword>
<keyword evidence="2" id="KW-0472">Membrane</keyword>
<evidence type="ECO:0000256" key="1">
    <source>
        <dbReference type="SAM" id="MobiDB-lite"/>
    </source>
</evidence>
<comment type="caution">
    <text evidence="4">The sequence shown here is derived from an EMBL/GenBank/DDBJ whole genome shotgun (WGS) entry which is preliminary data.</text>
</comment>
<keyword evidence="5" id="KW-1185">Reference proteome</keyword>
<feature type="region of interest" description="Disordered" evidence="1">
    <location>
        <begin position="18"/>
        <end position="50"/>
    </location>
</feature>
<feature type="transmembrane region" description="Helical" evidence="2">
    <location>
        <begin position="466"/>
        <end position="487"/>
    </location>
</feature>
<accession>A0ABV6ZU87</accession>
<dbReference type="Proteomes" id="UP001595379">
    <property type="component" value="Unassembled WGS sequence"/>
</dbReference>
<gene>
    <name evidence="4" type="ORF">ACFOOR_02510</name>
</gene>
<evidence type="ECO:0000256" key="2">
    <source>
        <dbReference type="SAM" id="Phobius"/>
    </source>
</evidence>
<dbReference type="RefSeq" id="WP_343163854.1">
    <property type="nucleotide sequence ID" value="NZ_JBHRSV010000001.1"/>
</dbReference>
<dbReference type="InterPro" id="IPR010090">
    <property type="entry name" value="Phage_tape_meas"/>
</dbReference>
<feature type="region of interest" description="Disordered" evidence="1">
    <location>
        <begin position="1112"/>
        <end position="1134"/>
    </location>
</feature>
<dbReference type="NCBIfam" id="TIGR01760">
    <property type="entry name" value="tape_meas_TP901"/>
    <property type="match status" value="1"/>
</dbReference>
<protein>
    <submittedName>
        <fullName evidence="4">Phage tail tape measure protein</fullName>
    </submittedName>
</protein>
<sequence>MSGTDVAELAFRFDSSDAPRATRDLQGVERQSERTERSAERLGKEADETGRKLRNMGSAVAFLDGPLGGVASRFRSLGTLIGQVGVAAAGALVLFGSLSLAARHLGSGVDAAVQLDSRIGELSTLLPGAADQVDEMTEAGRRMGVQFGTGTQAQIEAYYAAVSAGATNAAEATARVEAANRLAIGGAANLEGAVSILNASVNAYAASGLTAADASDVLFTGVRTGVTTIDELAAGLGRAIPIASSLGIGFDELVGGVAALTTQGQNTNLAVTGLRAALNATLQPSQQAAELAEQLGISFNSATVQSMGFLNFMQMVAERTGGDQQALTTLFGSIEAGTAVLSLAGEGGTRFAQIMAEMADRAGATQQAMDQMSNRISEGYGRVLAFVGQKQEEVGNAMLHLFVPAAETVIATMTGAEGASETLEAVFKVLAVTVGVLMVRSLAMMTVSIATTTVTAITGSAAFQAYALSVSLVGPVSATATVATTALGAAIRFALGPVGLMITAIGLISGAWLLHDERLRTVRESYVELNASIDRAEVTLQRWFDATESERTSLEQSNRALLANAEARLANASAILEQKRALYQNLGGGAPGPQRAIAFFVTGIDAALEDVRLATEAVERARSSLTTIDNARGEVLSNIGQNLEHLRSLQTDIVNLTDQELRQRRAILMERESQLRTDIAGALFQDAILEGLEIELSRVEEVMGAIDSALQSRGRRAATQASEDYENVIESLTRSIALLRIARGEERAVAEQFIAAGLAADATGEQADRIRELVGTYRQLQMDERIADLREEAATISMTSREVELYRMALEGATPQQLLMADAILRTTEEWEKQQDIMAAAAETVSRLTDQNMTALQRYQVEIRTLNEALNSGLDHEVYARAVERAQDAFVKADERLSTLRSTASGFLRDIRNGTSLLDAFANALNSMLDRAAESSLDALFRRFAPDLAGEAADMGVEAAKGQAHGAASGLAIGTAMVGAAQASALQIAGAMTTAGGLVAAQIASAMALSSLGGPGGLTTLGQGVLSFIGFGGFFADGGDLAAGQWGIVGERGPERIDARPGGGARITPLSQGRDSSGGLTVNIGQINAGGLSKEEAKEMVREGSRQAVKKATENAAGMVGSLAAGTQRPKMNG</sequence>